<dbReference type="Proteomes" id="UP000723463">
    <property type="component" value="Unassembled WGS sequence"/>
</dbReference>
<feature type="transmembrane region" description="Helical" evidence="19">
    <location>
        <begin position="1677"/>
        <end position="1699"/>
    </location>
</feature>
<dbReference type="Pfam" id="PF16209">
    <property type="entry name" value="PhoLip_ATPase_N"/>
    <property type="match status" value="1"/>
</dbReference>
<feature type="compositionally biased region" description="Polar residues" evidence="18">
    <location>
        <begin position="12"/>
        <end position="38"/>
    </location>
</feature>
<feature type="binding site" evidence="17">
    <location>
        <position position="809"/>
    </location>
    <ligand>
        <name>Mg(2+)</name>
        <dbReference type="ChEBI" id="CHEBI:18420"/>
    </ligand>
</feature>
<dbReference type="SFLD" id="SFLDS00003">
    <property type="entry name" value="Haloacid_Dehalogenase"/>
    <property type="match status" value="1"/>
</dbReference>
<feature type="domain" description="P-type ATPase C-terminal" evidence="21">
    <location>
        <begin position="1499"/>
        <end position="1745"/>
    </location>
</feature>
<feature type="binding site" evidence="16">
    <location>
        <position position="1284"/>
    </location>
    <ligand>
        <name>ATP</name>
        <dbReference type="ChEBI" id="CHEBI:30616"/>
    </ligand>
</feature>
<evidence type="ECO:0000256" key="13">
    <source>
        <dbReference type="ARBA" id="ARBA00034036"/>
    </source>
</evidence>
<feature type="compositionally biased region" description="Basic and acidic residues" evidence="18">
    <location>
        <begin position="1347"/>
        <end position="1361"/>
    </location>
</feature>
<evidence type="ECO:0000256" key="3">
    <source>
        <dbReference type="ARBA" id="ARBA00012189"/>
    </source>
</evidence>
<sequence length="1997" mass="220883">MVNPLRKVYNKTPWQQRRLSQPLSDPNYISTPLQQSTIYEHDDQQQGQHHQQQQQQQQEQDQQQQQSLSPATQPLQRQVSIAVPPNSNNSGNNNNRNTNGTPGGEPVRRVLTRADTKISLRKSKKDSRRVFVNIPPPSQYLDKNGLPKLSFGSNRINTAKYTTLSFLPKNLFEQFRRVANMFFLFMAIIQLTPTFTVGSPFLTVFPLCFVVGVTAIKDGFEDYKRHVEDRNFNQRLCQQLKNVVNYNYPTAEYMAAQKNKSLPARAWAGLVRGVSDTTMATLRALKLSKKSPPQDNFPQLDLNQFNAADTDPSDLQQQPQNDTTNNSSTGPQPEFVKEQWHNLRVGDFIMLKNNQAVPADAIILSTSEAEGSCFIETKDLDGETNLKTRMSIHETSKYNTARRCSRLKFYVDMEPINANLFTFNGSLTMLAKKRRPANQPPEHSAGPSGNRRLSHYAPSITSSMMSSVRGSMDENDAYREPFEQGYENSSSADGSAGPAQSGTSASDYARLHKSPSQKRRSRLSGSHSHSHGDTSGDKQEYEESSEIDQDDQHPGAESSLHPTMSKGHSLHRTPTAISMAGASAMAKSVLRSNYEQQFQQQQQQDVASPRRQESSTTGSGAVGSPHDFGASKYSSPYKETTIPVDINNMLLRGHVIRNTHWVIAVIVATGTETKIMLNSGETPSKRSRIEKTMNVAINFAILLLLCIVCAVGSTIYDRKWRGTGAEQLWDQSVRGVTTEGVITFFTSLIVFQNIIPISLYISIEFVKTFQAYFIWQDSDMYDIELDQFCTPKTWNLTDDLGQIEYIFSDKTGTLTRNIMEFKKCSINGKIYGNNAVAGQTDAEMGLALMGGQDPSQERGGETGGQQQQQSSGNEGNKQAVLKEYDQEVRKIFEPAYMDPLEILTFADPDIIRDLTGHGSENRSTTTAVSNSGEGSSTSAQQNGSGSGGPQHDGSPSSNIHDFFTLLALCHTVVVEQPEEVLQDDEDDEFGLFADNGSPPTNNGVDENGQVVDPQQGQPKGLGIREKLKQKAEGRGLFVPGAETKPGARTRKNSNAPSVSASLVPGQEEKPRPTIKYRAESPDEAALVSAAKNVGFAFVSRGAAPSADGGDQKVVKGNSRQNVNLNILGQDHTYEQLDVIKFNSTRKRMTVIVREPQELGGKILLLTKGADNVIFERLSQTDDESLRDQTESDIEAFSNMGLRTLTLAQRVLDQETYNQWAAKYAEAGKALDDRAKKMDQVAEEIERDLTLLGATAIEDKLQEGVPESIAALREAGIKVWVLTGDKLETAINIGFASRLLEKDMKLEIMKMGRNEDPTRVLARFKELVNGVLSGKGSRHEGAPSIGEKSSESEAPLNEKAEYQEPQQTPLQPYTTEGAGNTWNEKHLPPTPAGTSLADHEQAQQESSGQGEHALIVDGSALKILLDDPEARQDLIKLSDVCFSVICCRASPLQKALVVELIRRGKKTVCLAIGDGANDVSMIQAANIGVGISGQEGMQAAMASDYSITQFRFVRKLVLVHGHWGYMRIAEMILNFFFKNVIWVAAVLWFQIYCGFSAMLFYDYTFVSLYNLMLTAVPVLVLGATDQDLTAPYVLRYPGVYKLGIQQKRYNQTRFIFYMLDGVWQSLVVFWFWRGVFGLNVLGTRGFDNSLLEFSTSVAITNVVIASLYVGLHSYHWTWLTHFAVWGSITFLALLVVLYGFVQSSPIYHVAIHLFTYGPFWFMLILSVVAALLARYTILFVSFWWFPDDVHVVRGIMLSEKWNARALKVAWSGLAPDGLTPAEQTDQEKALLKKQDCINQEKEAAKLAKKNAKDPNFHDNNNDHHLNTNQPGRNARSGTNQDQPYDLTMIQINVDDHSQNATQQPAQPRSVPAQTPLQIQQQLLMAQQHQQDRLAAEAAANGSTDRLPLPNDPSFQHSRRKSSYNYNNADLNSLKDKPAALPPIPSPSLPSLPSETSGSSSVASLQQATVARHGVPPRVVTTEEAMAAGAAAAAAAGSQ</sequence>
<feature type="compositionally biased region" description="Basic residues" evidence="18">
    <location>
        <begin position="511"/>
        <end position="522"/>
    </location>
</feature>
<dbReference type="InterPro" id="IPR023298">
    <property type="entry name" value="ATPase_P-typ_TM_dom_sf"/>
</dbReference>
<evidence type="ECO:0000256" key="2">
    <source>
        <dbReference type="ARBA" id="ARBA00008109"/>
    </source>
</evidence>
<dbReference type="GO" id="GO:0005524">
    <property type="term" value="F:ATP binding"/>
    <property type="evidence" value="ECO:0007669"/>
    <property type="project" value="UniProtKB-KW"/>
</dbReference>
<feature type="compositionally biased region" description="Basic and acidic residues" evidence="18">
    <location>
        <begin position="1022"/>
        <end position="1033"/>
    </location>
</feature>
<feature type="active site" description="4-aspartylphosphate intermediate" evidence="15">
    <location>
        <position position="809"/>
    </location>
</feature>
<evidence type="ECO:0000256" key="16">
    <source>
        <dbReference type="PIRSR" id="PIRSR606539-2"/>
    </source>
</evidence>
<feature type="transmembrane region" description="Helical" evidence="19">
    <location>
        <begin position="1652"/>
        <end position="1670"/>
    </location>
</feature>
<dbReference type="EC" id="7.6.2.1" evidence="3"/>
<feature type="region of interest" description="Disordered" evidence="18">
    <location>
        <begin position="1803"/>
        <end position="1840"/>
    </location>
</feature>
<dbReference type="SUPFAM" id="SSF81653">
    <property type="entry name" value="Calcium ATPase, transduction domain A"/>
    <property type="match status" value="1"/>
</dbReference>
<keyword evidence="9 17" id="KW-0460">Magnesium</keyword>
<feature type="binding site" evidence="16">
    <location>
        <position position="1476"/>
    </location>
    <ligand>
        <name>ATP</name>
        <dbReference type="ChEBI" id="CHEBI:30616"/>
    </ligand>
</feature>
<dbReference type="SFLD" id="SFLDF00027">
    <property type="entry name" value="p-type_atpase"/>
    <property type="match status" value="1"/>
</dbReference>
<feature type="binding site" evidence="16">
    <location>
        <position position="1477"/>
    </location>
    <ligand>
        <name>ATP</name>
        <dbReference type="ChEBI" id="CHEBI:30616"/>
    </ligand>
</feature>
<evidence type="ECO:0000256" key="11">
    <source>
        <dbReference type="ARBA" id="ARBA00022989"/>
    </source>
</evidence>
<keyword evidence="10" id="KW-1278">Translocase</keyword>
<evidence type="ECO:0000313" key="23">
    <source>
        <dbReference type="Proteomes" id="UP000723463"/>
    </source>
</evidence>
<dbReference type="Pfam" id="PF16212">
    <property type="entry name" value="PhoLip_ATPase_C"/>
    <property type="match status" value="1"/>
</dbReference>
<feature type="compositionally biased region" description="Basic and acidic residues" evidence="18">
    <location>
        <begin position="1803"/>
        <end position="1824"/>
    </location>
</feature>
<dbReference type="Gene3D" id="3.40.50.1000">
    <property type="entry name" value="HAD superfamily/HAD-like"/>
    <property type="match status" value="2"/>
</dbReference>
<feature type="compositionally biased region" description="Low complexity" evidence="18">
    <location>
        <begin position="1949"/>
        <end position="1959"/>
    </location>
</feature>
<dbReference type="GO" id="GO:0000287">
    <property type="term" value="F:magnesium ion binding"/>
    <property type="evidence" value="ECO:0007669"/>
    <property type="project" value="InterPro"/>
</dbReference>
<dbReference type="GO" id="GO:0005886">
    <property type="term" value="C:plasma membrane"/>
    <property type="evidence" value="ECO:0007669"/>
    <property type="project" value="TreeGrafter"/>
</dbReference>
<comment type="catalytic activity">
    <reaction evidence="13">
        <text>ATP + H2O + phospholipidSide 1 = ADP + phosphate + phospholipidSide 2.</text>
        <dbReference type="EC" id="7.6.2.1"/>
    </reaction>
</comment>
<evidence type="ECO:0000256" key="5">
    <source>
        <dbReference type="ARBA" id="ARBA00022692"/>
    </source>
</evidence>
<evidence type="ECO:0000256" key="6">
    <source>
        <dbReference type="ARBA" id="ARBA00022723"/>
    </source>
</evidence>
<keyword evidence="12 19" id="KW-0472">Membrane</keyword>
<dbReference type="Gene3D" id="2.70.150.10">
    <property type="entry name" value="Calcium-transporting ATPase, cytoplasmic transduction domain A"/>
    <property type="match status" value="2"/>
</dbReference>
<evidence type="ECO:0000256" key="14">
    <source>
        <dbReference type="ARBA" id="ARBA00049128"/>
    </source>
</evidence>
<dbReference type="PANTHER" id="PTHR24092:SF180">
    <property type="entry name" value="PHOSPHOLIPID-TRANSPORTING ATPASE DNF1-RELATED"/>
    <property type="match status" value="1"/>
</dbReference>
<feature type="region of interest" description="Disordered" evidence="18">
    <location>
        <begin position="593"/>
        <end position="634"/>
    </location>
</feature>
<dbReference type="InterPro" id="IPR023214">
    <property type="entry name" value="HAD_sf"/>
</dbReference>
<feature type="compositionally biased region" description="Polar residues" evidence="18">
    <location>
        <begin position="291"/>
        <end position="331"/>
    </location>
</feature>
<evidence type="ECO:0000256" key="19">
    <source>
        <dbReference type="SAM" id="Phobius"/>
    </source>
</evidence>
<feature type="compositionally biased region" description="Polar residues" evidence="18">
    <location>
        <begin position="921"/>
        <end position="943"/>
    </location>
</feature>
<feature type="compositionally biased region" description="Basic and acidic residues" evidence="18">
    <location>
        <begin position="530"/>
        <end position="541"/>
    </location>
</feature>
<dbReference type="InterPro" id="IPR036412">
    <property type="entry name" value="HAD-like_sf"/>
</dbReference>
<evidence type="ECO:0000256" key="10">
    <source>
        <dbReference type="ARBA" id="ARBA00022967"/>
    </source>
</evidence>
<keyword evidence="7 16" id="KW-0547">Nucleotide-binding</keyword>
<feature type="binding site" evidence="16">
    <location>
        <position position="1141"/>
    </location>
    <ligand>
        <name>ATP</name>
        <dbReference type="ChEBI" id="CHEBI:30616"/>
    </ligand>
</feature>
<feature type="binding site" evidence="17">
    <location>
        <position position="1473"/>
    </location>
    <ligand>
        <name>Mg(2+)</name>
        <dbReference type="ChEBI" id="CHEBI:18420"/>
    </ligand>
</feature>
<dbReference type="Gene3D" id="3.40.1110.10">
    <property type="entry name" value="Calcium-transporting ATPase, cytoplasmic domain N"/>
    <property type="match status" value="2"/>
</dbReference>
<dbReference type="PROSITE" id="PS00154">
    <property type="entry name" value="ATPASE_E1_E2"/>
    <property type="match status" value="1"/>
</dbReference>
<dbReference type="NCBIfam" id="TIGR01494">
    <property type="entry name" value="ATPase_P-type"/>
    <property type="match status" value="1"/>
</dbReference>
<dbReference type="InterPro" id="IPR032631">
    <property type="entry name" value="P-type_ATPase_N"/>
</dbReference>
<feature type="transmembrane region" description="Helical" evidence="19">
    <location>
        <begin position="178"/>
        <end position="195"/>
    </location>
</feature>
<protein>
    <recommendedName>
        <fullName evidence="3">P-type phospholipid transporter</fullName>
        <ecNumber evidence="3">7.6.2.1</ecNumber>
    </recommendedName>
</protein>
<keyword evidence="6 17" id="KW-0479">Metal-binding</keyword>
<feature type="compositionally biased region" description="Pro residues" evidence="18">
    <location>
        <begin position="1938"/>
        <end position="1948"/>
    </location>
</feature>
<feature type="region of interest" description="Disordered" evidence="18">
    <location>
        <begin position="1882"/>
        <end position="1975"/>
    </location>
</feature>
<dbReference type="GO" id="GO:0140326">
    <property type="term" value="F:ATPase-coupled intramembrane lipid transporter activity"/>
    <property type="evidence" value="ECO:0007669"/>
    <property type="project" value="UniProtKB-EC"/>
</dbReference>
<feature type="binding site" evidence="16">
    <location>
        <position position="810"/>
    </location>
    <ligand>
        <name>ATP</name>
        <dbReference type="ChEBI" id="CHEBI:30616"/>
    </ligand>
</feature>
<feature type="transmembrane region" description="Helical" evidence="19">
    <location>
        <begin position="1719"/>
        <end position="1744"/>
    </location>
</feature>
<feature type="binding site" evidence="17">
    <location>
        <position position="811"/>
    </location>
    <ligand>
        <name>Mg(2+)</name>
        <dbReference type="ChEBI" id="CHEBI:18420"/>
    </ligand>
</feature>
<feature type="compositionally biased region" description="Low complexity" evidence="18">
    <location>
        <begin position="864"/>
        <end position="875"/>
    </location>
</feature>
<feature type="transmembrane region" description="Helical" evidence="19">
    <location>
        <begin position="741"/>
        <end position="763"/>
    </location>
</feature>
<feature type="region of interest" description="Disordered" evidence="18">
    <location>
        <begin position="287"/>
        <end position="334"/>
    </location>
</feature>
<evidence type="ECO:0000256" key="7">
    <source>
        <dbReference type="ARBA" id="ARBA00022741"/>
    </source>
</evidence>
<dbReference type="GO" id="GO:0016887">
    <property type="term" value="F:ATP hydrolysis activity"/>
    <property type="evidence" value="ECO:0007669"/>
    <property type="project" value="InterPro"/>
</dbReference>
<feature type="region of interest" description="Disordered" evidence="18">
    <location>
        <begin position="484"/>
        <end position="571"/>
    </location>
</feature>
<evidence type="ECO:0000256" key="9">
    <source>
        <dbReference type="ARBA" id="ARBA00022842"/>
    </source>
</evidence>
<dbReference type="SUPFAM" id="SSF81665">
    <property type="entry name" value="Calcium ATPase, transmembrane domain M"/>
    <property type="match status" value="1"/>
</dbReference>
<dbReference type="InterPro" id="IPR006539">
    <property type="entry name" value="P-type_ATPase_IV"/>
</dbReference>
<evidence type="ECO:0000256" key="8">
    <source>
        <dbReference type="ARBA" id="ARBA00022840"/>
    </source>
</evidence>
<organism evidence="22 23">
    <name type="scientific">Mortierella hygrophila</name>
    <dbReference type="NCBI Taxonomy" id="979708"/>
    <lineage>
        <taxon>Eukaryota</taxon>
        <taxon>Fungi</taxon>
        <taxon>Fungi incertae sedis</taxon>
        <taxon>Mucoromycota</taxon>
        <taxon>Mortierellomycotina</taxon>
        <taxon>Mortierellomycetes</taxon>
        <taxon>Mortierellales</taxon>
        <taxon>Mortierellaceae</taxon>
        <taxon>Mortierella</taxon>
    </lineage>
</organism>
<feature type="compositionally biased region" description="Basic and acidic residues" evidence="18">
    <location>
        <begin position="106"/>
        <end position="116"/>
    </location>
</feature>
<dbReference type="SFLD" id="SFLDG00002">
    <property type="entry name" value="C1.7:_P-type_atpase_like"/>
    <property type="match status" value="1"/>
</dbReference>
<comment type="subcellular location">
    <subcellularLocation>
        <location evidence="1">Endomembrane system</location>
        <topology evidence="1">Multi-pass membrane protein</topology>
    </subcellularLocation>
</comment>
<feature type="binding site" evidence="16">
    <location>
        <position position="1167"/>
    </location>
    <ligand>
        <name>ATP</name>
        <dbReference type="ChEBI" id="CHEBI:30616"/>
    </ligand>
</feature>
<feature type="compositionally biased region" description="Low complexity" evidence="18">
    <location>
        <begin position="85"/>
        <end position="100"/>
    </location>
</feature>
<feature type="binding site" evidence="16">
    <location>
        <position position="1202"/>
    </location>
    <ligand>
        <name>ATP</name>
        <dbReference type="ChEBI" id="CHEBI:30616"/>
    </ligand>
</feature>
<keyword evidence="5 19" id="KW-0812">Transmembrane</keyword>
<reference evidence="22" key="1">
    <citation type="journal article" date="2020" name="Fungal Divers.">
        <title>Resolving the Mortierellaceae phylogeny through synthesis of multi-gene phylogenetics and phylogenomics.</title>
        <authorList>
            <person name="Vandepol N."/>
            <person name="Liber J."/>
            <person name="Desiro A."/>
            <person name="Na H."/>
            <person name="Kennedy M."/>
            <person name="Barry K."/>
            <person name="Grigoriev I.V."/>
            <person name="Miller A.N."/>
            <person name="O'Donnell K."/>
            <person name="Stajich J.E."/>
            <person name="Bonito G."/>
        </authorList>
    </citation>
    <scope>NUCLEOTIDE SEQUENCE</scope>
    <source>
        <strain evidence="22">NRRL 2591</strain>
    </source>
</reference>
<feature type="binding site" evidence="16">
    <location>
        <position position="809"/>
    </location>
    <ligand>
        <name>ATP</name>
        <dbReference type="ChEBI" id="CHEBI:30616"/>
    </ligand>
</feature>
<comment type="caution">
    <text evidence="22">The sequence shown here is derived from an EMBL/GenBank/DDBJ whole genome shotgun (WGS) entry which is preliminary data.</text>
</comment>
<feature type="compositionally biased region" description="Polar residues" evidence="18">
    <location>
        <begin position="1828"/>
        <end position="1840"/>
    </location>
</feature>
<proteinExistence type="inferred from homology"/>
<feature type="transmembrane region" description="Helical" evidence="19">
    <location>
        <begin position="1613"/>
        <end position="1632"/>
    </location>
</feature>
<feature type="region of interest" description="Disordered" evidence="18">
    <location>
        <begin position="1332"/>
        <end position="1409"/>
    </location>
</feature>
<evidence type="ECO:0000256" key="1">
    <source>
        <dbReference type="ARBA" id="ARBA00004127"/>
    </source>
</evidence>
<name>A0A9P6EY12_9FUNG</name>
<evidence type="ECO:0000256" key="15">
    <source>
        <dbReference type="PIRSR" id="PIRSR606539-1"/>
    </source>
</evidence>
<evidence type="ECO:0000259" key="21">
    <source>
        <dbReference type="Pfam" id="PF16212"/>
    </source>
</evidence>
<feature type="compositionally biased region" description="Low complexity" evidence="18">
    <location>
        <begin position="45"/>
        <end position="66"/>
    </location>
</feature>
<evidence type="ECO:0000313" key="22">
    <source>
        <dbReference type="EMBL" id="KAF9538572.1"/>
    </source>
</evidence>
<feature type="binding site" evidence="16">
    <location>
        <position position="1453"/>
    </location>
    <ligand>
        <name>ATP</name>
        <dbReference type="ChEBI" id="CHEBI:30616"/>
    </ligand>
</feature>
<dbReference type="InterPro" id="IPR018303">
    <property type="entry name" value="ATPase_P-typ_P_site"/>
</dbReference>
<dbReference type="InterPro" id="IPR032630">
    <property type="entry name" value="P_typ_ATPase_c"/>
</dbReference>
<dbReference type="InterPro" id="IPR001757">
    <property type="entry name" value="P_typ_ATPase"/>
</dbReference>
<feature type="binding site" evidence="17">
    <location>
        <position position="1477"/>
    </location>
    <ligand>
        <name>Mg(2+)</name>
        <dbReference type="ChEBI" id="CHEBI:18420"/>
    </ligand>
</feature>
<feature type="transmembrane region" description="Helical" evidence="19">
    <location>
        <begin position="1539"/>
        <end position="1560"/>
    </location>
</feature>
<evidence type="ECO:0000256" key="18">
    <source>
        <dbReference type="SAM" id="MobiDB-lite"/>
    </source>
</evidence>
<feature type="region of interest" description="Disordered" evidence="18">
    <location>
        <begin position="849"/>
        <end position="877"/>
    </location>
</feature>
<comment type="cofactor">
    <cofactor evidence="17">
        <name>Mg(2+)</name>
        <dbReference type="ChEBI" id="CHEBI:18420"/>
    </cofactor>
</comment>
<comment type="catalytic activity">
    <reaction evidence="14">
        <text>a 1,2-diacyl-sn-glycero-3-phosphoethanolamine(out) + ATP + H2O = a 1,2-diacyl-sn-glycero-3-phosphoethanolamine(in) + ADP + phosphate + H(+)</text>
        <dbReference type="Rhea" id="RHEA:66132"/>
        <dbReference type="ChEBI" id="CHEBI:15377"/>
        <dbReference type="ChEBI" id="CHEBI:15378"/>
        <dbReference type="ChEBI" id="CHEBI:30616"/>
        <dbReference type="ChEBI" id="CHEBI:43474"/>
        <dbReference type="ChEBI" id="CHEBI:64612"/>
        <dbReference type="ChEBI" id="CHEBI:456216"/>
    </reaction>
    <physiologicalReaction direction="left-to-right" evidence="14">
        <dbReference type="Rhea" id="RHEA:66133"/>
    </physiologicalReaction>
</comment>
<evidence type="ECO:0000256" key="4">
    <source>
        <dbReference type="ARBA" id="ARBA00022448"/>
    </source>
</evidence>
<dbReference type="InterPro" id="IPR044492">
    <property type="entry name" value="P_typ_ATPase_HD_dom"/>
</dbReference>
<dbReference type="EMBL" id="JAAAXW010000297">
    <property type="protein sequence ID" value="KAF9538572.1"/>
    <property type="molecule type" value="Genomic_DNA"/>
</dbReference>
<gene>
    <name evidence="22" type="ORF">EC957_006440</name>
</gene>
<evidence type="ECO:0000256" key="17">
    <source>
        <dbReference type="PIRSR" id="PIRSR606539-3"/>
    </source>
</evidence>
<dbReference type="PANTHER" id="PTHR24092">
    <property type="entry name" value="PROBABLE PHOSPHOLIPID-TRANSPORTING ATPASE"/>
    <property type="match status" value="1"/>
</dbReference>
<dbReference type="GO" id="GO:0045332">
    <property type="term" value="P:phospholipid translocation"/>
    <property type="evidence" value="ECO:0007669"/>
    <property type="project" value="TreeGrafter"/>
</dbReference>
<dbReference type="Gene3D" id="1.20.1110.10">
    <property type="entry name" value="Calcium-transporting ATPase, transmembrane domain"/>
    <property type="match status" value="1"/>
</dbReference>
<feature type="compositionally biased region" description="Polar residues" evidence="18">
    <location>
        <begin position="67"/>
        <end position="79"/>
    </location>
</feature>
<feature type="region of interest" description="Disordered" evidence="18">
    <location>
        <begin position="914"/>
        <end position="958"/>
    </location>
</feature>
<keyword evidence="4" id="KW-0813">Transport</keyword>
<feature type="region of interest" description="Disordered" evidence="18">
    <location>
        <begin position="988"/>
        <end position="1072"/>
    </location>
</feature>
<feature type="transmembrane region" description="Helical" evidence="19">
    <location>
        <begin position="695"/>
        <end position="716"/>
    </location>
</feature>
<dbReference type="InterPro" id="IPR008250">
    <property type="entry name" value="ATPase_P-typ_transduc_dom_A_sf"/>
</dbReference>
<feature type="binding site" evidence="16">
    <location>
        <position position="1083"/>
    </location>
    <ligand>
        <name>ATP</name>
        <dbReference type="ChEBI" id="CHEBI:30616"/>
    </ligand>
</feature>
<keyword evidence="8 16" id="KW-0067">ATP-binding</keyword>
<keyword evidence="11 19" id="KW-1133">Transmembrane helix</keyword>
<dbReference type="GO" id="GO:0012505">
    <property type="term" value="C:endomembrane system"/>
    <property type="evidence" value="ECO:0007669"/>
    <property type="project" value="UniProtKB-SubCell"/>
</dbReference>
<feature type="region of interest" description="Disordered" evidence="18">
    <location>
        <begin position="432"/>
        <end position="455"/>
    </location>
</feature>
<keyword evidence="23" id="KW-1185">Reference proteome</keyword>
<feature type="binding site" evidence="16">
    <location>
        <position position="1447"/>
    </location>
    <ligand>
        <name>ATP</name>
        <dbReference type="ChEBI" id="CHEBI:30616"/>
    </ligand>
</feature>
<feature type="binding site" evidence="16">
    <location>
        <position position="811"/>
    </location>
    <ligand>
        <name>ATP</name>
        <dbReference type="ChEBI" id="CHEBI:30616"/>
    </ligand>
</feature>
<evidence type="ECO:0000259" key="20">
    <source>
        <dbReference type="Pfam" id="PF16209"/>
    </source>
</evidence>
<feature type="binding site" evidence="16">
    <location>
        <position position="1283"/>
    </location>
    <ligand>
        <name>ATP</name>
        <dbReference type="ChEBI" id="CHEBI:30616"/>
    </ligand>
</feature>
<dbReference type="SUPFAM" id="SSF81660">
    <property type="entry name" value="Metal cation-transporting ATPase, ATP-binding domain N"/>
    <property type="match status" value="1"/>
</dbReference>
<accession>A0A9P6EY12</accession>
<feature type="compositionally biased region" description="Polar residues" evidence="18">
    <location>
        <begin position="486"/>
        <end position="506"/>
    </location>
</feature>
<dbReference type="InterPro" id="IPR023299">
    <property type="entry name" value="ATPase_P-typ_cyto_dom_N"/>
</dbReference>
<feature type="compositionally biased region" description="Polar residues" evidence="18">
    <location>
        <begin position="1363"/>
        <end position="1381"/>
    </location>
</feature>
<dbReference type="NCBIfam" id="TIGR01652">
    <property type="entry name" value="ATPase-Plipid"/>
    <property type="match status" value="1"/>
</dbReference>
<evidence type="ECO:0000256" key="12">
    <source>
        <dbReference type="ARBA" id="ARBA00023136"/>
    </source>
</evidence>
<feature type="region of interest" description="Disordered" evidence="18">
    <location>
        <begin position="1"/>
        <end position="116"/>
    </location>
</feature>
<feature type="domain" description="P-type ATPase N-terminal" evidence="20">
    <location>
        <begin position="148"/>
        <end position="204"/>
    </location>
</feature>
<dbReference type="Pfam" id="PF13246">
    <property type="entry name" value="Cation_ATPase"/>
    <property type="match status" value="1"/>
</dbReference>
<dbReference type="SUPFAM" id="SSF56784">
    <property type="entry name" value="HAD-like"/>
    <property type="match status" value="1"/>
</dbReference>
<feature type="binding site" evidence="16">
    <location>
        <position position="1282"/>
    </location>
    <ligand>
        <name>ATP</name>
        <dbReference type="ChEBI" id="CHEBI:30616"/>
    </ligand>
</feature>
<comment type="similarity">
    <text evidence="2">Belongs to the cation transport ATPase (P-type) (TC 3.A.3) family. Type IV subfamily.</text>
</comment>